<protein>
    <submittedName>
        <fullName evidence="2">Uncharacterized protein</fullName>
    </submittedName>
</protein>
<name>G9XGR1_DESHA</name>
<dbReference type="Proteomes" id="UP000004416">
    <property type="component" value="Unassembled WGS sequence"/>
</dbReference>
<comment type="caution">
    <text evidence="2">The sequence shown here is derived from an EMBL/GenBank/DDBJ whole genome shotgun (WGS) entry which is preliminary data.</text>
</comment>
<accession>G9XGR1</accession>
<dbReference type="HOGENOM" id="CLU_2259210_0_0_9"/>
<organism evidence="2 3">
    <name type="scientific">Desulfitobacterium hafniense DP7</name>
    <dbReference type="NCBI Taxonomy" id="537010"/>
    <lineage>
        <taxon>Bacteria</taxon>
        <taxon>Bacillati</taxon>
        <taxon>Bacillota</taxon>
        <taxon>Clostridia</taxon>
        <taxon>Eubacteriales</taxon>
        <taxon>Desulfitobacteriaceae</taxon>
        <taxon>Desulfitobacterium</taxon>
    </lineage>
</organism>
<feature type="region of interest" description="Disordered" evidence="1">
    <location>
        <begin position="1"/>
        <end position="22"/>
    </location>
</feature>
<gene>
    <name evidence="2" type="ORF">HMPREF0322_00127</name>
</gene>
<proteinExistence type="predicted"/>
<sequence>MRCNEPGQLSQMQKLQGRSDRKERFACRERFAQRERISGSEQKITQNDAAVMTAALFIGSRAKILALSIKLAQAFLSDRHSAGRIRILICRMLWCQYQQRKGV</sequence>
<evidence type="ECO:0000313" key="3">
    <source>
        <dbReference type="Proteomes" id="UP000004416"/>
    </source>
</evidence>
<dbReference type="AlphaFoldDB" id="G9XGR1"/>
<reference evidence="2 3" key="1">
    <citation type="submission" date="2011-08" db="EMBL/GenBank/DDBJ databases">
        <authorList>
            <person name="Weinstock G."/>
            <person name="Sodergren E."/>
            <person name="Clifton S."/>
            <person name="Fulton L."/>
            <person name="Fulton B."/>
            <person name="Courtney L."/>
            <person name="Fronick C."/>
            <person name="Harrison M."/>
            <person name="Strong C."/>
            <person name="Farmer C."/>
            <person name="Delahaunty K."/>
            <person name="Markovic C."/>
            <person name="Hall O."/>
            <person name="Minx P."/>
            <person name="Tomlinson C."/>
            <person name="Mitreva M."/>
            <person name="Hou S."/>
            <person name="Chen J."/>
            <person name="Wollam A."/>
            <person name="Pepin K.H."/>
            <person name="Johnson M."/>
            <person name="Bhonagiri V."/>
            <person name="Zhang X."/>
            <person name="Suruliraj S."/>
            <person name="Warren W."/>
            <person name="Chinwalla A."/>
            <person name="Mardis E.R."/>
            <person name="Wilson R.K."/>
        </authorList>
    </citation>
    <scope>NUCLEOTIDE SEQUENCE [LARGE SCALE GENOMIC DNA]</scope>
    <source>
        <strain evidence="2 3">DP7</strain>
    </source>
</reference>
<evidence type="ECO:0000313" key="2">
    <source>
        <dbReference type="EMBL" id="EHL09096.1"/>
    </source>
</evidence>
<evidence type="ECO:0000256" key="1">
    <source>
        <dbReference type="SAM" id="MobiDB-lite"/>
    </source>
</evidence>
<dbReference type="EMBL" id="AFZX01000005">
    <property type="protein sequence ID" value="EHL09096.1"/>
    <property type="molecule type" value="Genomic_DNA"/>
</dbReference>
<feature type="compositionally biased region" description="Polar residues" evidence="1">
    <location>
        <begin position="7"/>
        <end position="16"/>
    </location>
</feature>